<dbReference type="AlphaFoldDB" id="J7S2X8"/>
<evidence type="ECO:0000313" key="3">
    <source>
        <dbReference type="EMBL" id="CCK68399.1"/>
    </source>
</evidence>
<dbReference type="Pfam" id="PF12825">
    <property type="entry name" value="DUF3818"/>
    <property type="match status" value="1"/>
</dbReference>
<dbReference type="PANTHER" id="PTHR47185:SF1">
    <property type="entry name" value="PX DOMAIN-CONTAINING PROTEIN YPR097W"/>
    <property type="match status" value="1"/>
</dbReference>
<evidence type="ECO:0000313" key="4">
    <source>
        <dbReference type="Proteomes" id="UP000006310"/>
    </source>
</evidence>
<evidence type="ECO:0000256" key="1">
    <source>
        <dbReference type="SAM" id="MobiDB-lite"/>
    </source>
</evidence>
<feature type="domain" description="PX" evidence="2">
    <location>
        <begin position="290"/>
        <end position="483"/>
    </location>
</feature>
<keyword evidence="4" id="KW-1185">Reference proteome</keyword>
<organism evidence="3 4">
    <name type="scientific">Huiozyma naganishii (strain ATCC MYA-139 / BCRC 22969 / CBS 8797 / KCTC 17520 / NBRC 10181 / NCYC 3082 / Yp74L-3)</name>
    <name type="common">Yeast</name>
    <name type="synonym">Kazachstania naganishii</name>
    <dbReference type="NCBI Taxonomy" id="1071383"/>
    <lineage>
        <taxon>Eukaryota</taxon>
        <taxon>Fungi</taxon>
        <taxon>Dikarya</taxon>
        <taxon>Ascomycota</taxon>
        <taxon>Saccharomycotina</taxon>
        <taxon>Saccharomycetes</taxon>
        <taxon>Saccharomycetales</taxon>
        <taxon>Saccharomycetaceae</taxon>
        <taxon>Huiozyma</taxon>
    </lineage>
</organism>
<dbReference type="PANTHER" id="PTHR47185">
    <property type="entry name" value="PX DOMAIN-CONTAINING PROTEIN YPR097W"/>
    <property type="match status" value="1"/>
</dbReference>
<dbReference type="RefSeq" id="XP_022462645.1">
    <property type="nucleotide sequence ID" value="XM_022611213.1"/>
</dbReference>
<dbReference type="Pfam" id="PF12828">
    <property type="entry name" value="PXB"/>
    <property type="match status" value="1"/>
</dbReference>
<gene>
    <name evidence="3" type="primary">KNAG0A07460</name>
    <name evidence="3" type="ordered locus">KNAG_0A07460</name>
</gene>
<dbReference type="GeneID" id="34524034"/>
<dbReference type="Pfam" id="PF00787">
    <property type="entry name" value="PX"/>
    <property type="match status" value="1"/>
</dbReference>
<dbReference type="SMART" id="SM00312">
    <property type="entry name" value="PX"/>
    <property type="match status" value="1"/>
</dbReference>
<dbReference type="HOGENOM" id="CLU_007739_1_0_1"/>
<proteinExistence type="predicted"/>
<reference evidence="4" key="2">
    <citation type="submission" date="2012-08" db="EMBL/GenBank/DDBJ databases">
        <title>Genome sequence of Kazachstania naganishii.</title>
        <authorList>
            <person name="Gordon J.L."/>
            <person name="Armisen D."/>
            <person name="Proux-Wera E."/>
            <person name="OhEigeartaigh S.S."/>
            <person name="Byrne K.P."/>
            <person name="Wolfe K.H."/>
        </authorList>
    </citation>
    <scope>NUCLEOTIDE SEQUENCE [LARGE SCALE GENOMIC DNA]</scope>
    <source>
        <strain evidence="4">ATCC MYA-139 / BCRC 22969 / CBS 8797 / CCRC 22969 / KCTC 17520 / NBRC 10181 / NCYC 3082</strain>
    </source>
</reference>
<dbReference type="EMBL" id="HE978314">
    <property type="protein sequence ID" value="CCK68399.1"/>
    <property type="molecule type" value="Genomic_DNA"/>
</dbReference>
<feature type="compositionally biased region" description="Basic residues" evidence="1">
    <location>
        <begin position="1017"/>
        <end position="1026"/>
    </location>
</feature>
<dbReference type="PROSITE" id="PS50195">
    <property type="entry name" value="PX"/>
    <property type="match status" value="1"/>
</dbReference>
<feature type="region of interest" description="Disordered" evidence="1">
    <location>
        <begin position="990"/>
        <end position="1040"/>
    </location>
</feature>
<dbReference type="InterPro" id="IPR036871">
    <property type="entry name" value="PX_dom_sf"/>
</dbReference>
<sequence length="1040" mass="118736">MSNETHRKGLVEAASDSGCVLTVTAVMAEGTGAGMASRLNAVQEHYLKREFLKFQLLKEFEQFNDPRALRRFGYPFSAGDPKDSAGSRTVQDTEFPMCSFILREFIMTFPLLSKNIAVDESFWQQKVQVFFEHFMSLGFSESYDRDKATKRRKISMKLTKIILLLFNSGVGTLQEVAYYNNDKFTLQANVRERSKVEEFAIPTRETLQYFVTSEPMYINHWDINVIAVVKESLLFDHKRKKSANAGAGAGASSSLNYYTSSTLKSFSNTSKWMTKTIVSTPSNLLSKLSIKNGNDQSSSGPSGGSSNCSYYFIIRVRYKESPEQAVYTAKTYNDFKKFAHNLKESAPGHKFPKLPHKTKKSISVVTRNETLPDGRVPSNPTEQIVHSFETETQSLLASANQSAESLNKSRAQNAVDVFSNDDEDEDETTFEDFEDAMDTKTNKLAHEKMRTSLRQYLRSLSKDKDTSVNPLFSSFLTTDDVVEFEKFKEEVREDIRNRQLVDINVLVTQLKFQKLALEKSLKLQDSMKDLKTSLLQDEKALLSYVNEIKEKEHIAELSQSLQAFIEWFKIYFASMLYQLFLGNDNSYGFYTQIRRLHKLMPYSMMSQIMRFTNPMTIMKSLMDLFMAQPFGGHSLLQTMFSSILMDDLRSQANIIKNLEKVITKESQYASQMIKSLKKFVFPDDKSTPPFTMEDIHKESTTMDMPTCLIILMKYADLGQVSSEAVDSLIDSYSIWKAEPESTGGQYFQHVKELLQLYIKERDKRLMRQLWQDPELAQLLKAMVTMIYEPMVRIFKVAKMDVALKNLERFMSDLIKLMDSIINGTLGTTSTQFNVIDALVGLITKHQDLFYMFVHDVYINDTEGIFEGFIVWISRTIRFLQKSKFGAPETRIDLGALVERVSDDVDVSLLISQLDSVIHQKTEARRLYRELVEHKLHAGASKRNISVNKMVQEKWKAVNAMVVPSSSLSLGLADGELVDLDLDAKDYDYLERDGDGEDADGGGQRQRRQPLGVEVQRHARPRGRRVPRSAAPPRPPHSSRN</sequence>
<feature type="compositionally biased region" description="Pro residues" evidence="1">
    <location>
        <begin position="1029"/>
        <end position="1040"/>
    </location>
</feature>
<dbReference type="Gene3D" id="3.30.1520.10">
    <property type="entry name" value="Phox-like domain"/>
    <property type="match status" value="1"/>
</dbReference>
<accession>J7S2X8</accession>
<dbReference type="KEGG" id="kng:KNAG_0A07460"/>
<dbReference type="OMA" id="QLWQDPE"/>
<dbReference type="OrthoDB" id="2117459at2759"/>
<evidence type="ECO:0000259" key="2">
    <source>
        <dbReference type="PROSITE" id="PS50195"/>
    </source>
</evidence>
<name>J7S2X8_HUIN7</name>
<dbReference type="InterPro" id="IPR024554">
    <property type="entry name" value="LEC1-like_C"/>
</dbReference>
<dbReference type="SUPFAM" id="SSF64268">
    <property type="entry name" value="PX domain"/>
    <property type="match status" value="1"/>
</dbReference>
<dbReference type="InterPro" id="IPR047168">
    <property type="entry name" value="LEC1-like"/>
</dbReference>
<dbReference type="GO" id="GO:0035091">
    <property type="term" value="F:phosphatidylinositol binding"/>
    <property type="evidence" value="ECO:0007669"/>
    <property type="project" value="EnsemblFungi"/>
</dbReference>
<dbReference type="eggNOG" id="KOG2273">
    <property type="taxonomic scope" value="Eukaryota"/>
</dbReference>
<protein>
    <recommendedName>
        <fullName evidence="2">PX domain-containing protein</fullName>
    </recommendedName>
</protein>
<dbReference type="Proteomes" id="UP000006310">
    <property type="component" value="Chromosome 1"/>
</dbReference>
<dbReference type="STRING" id="1071383.J7S2X8"/>
<dbReference type="InterPro" id="IPR024555">
    <property type="entry name" value="PX-associated"/>
</dbReference>
<reference evidence="3 4" key="1">
    <citation type="journal article" date="2011" name="Proc. Natl. Acad. Sci. U.S.A.">
        <title>Evolutionary erosion of yeast sex chromosomes by mating-type switching accidents.</title>
        <authorList>
            <person name="Gordon J.L."/>
            <person name="Armisen D."/>
            <person name="Proux-Wera E."/>
            <person name="Oheigeartaigh S.S."/>
            <person name="Byrne K.P."/>
            <person name="Wolfe K.H."/>
        </authorList>
    </citation>
    <scope>NUCLEOTIDE SEQUENCE [LARGE SCALE GENOMIC DNA]</scope>
    <source>
        <strain evidence="4">ATCC MYA-139 / BCRC 22969 / CBS 8797 / CCRC 22969 / KCTC 17520 / NBRC 10181 / NCYC 3082</strain>
    </source>
</reference>
<dbReference type="InterPro" id="IPR001683">
    <property type="entry name" value="PX_dom"/>
</dbReference>